<organism evidence="1 2">
    <name type="scientific">Schleiferia thermophila</name>
    <dbReference type="NCBI Taxonomy" id="884107"/>
    <lineage>
        <taxon>Bacteria</taxon>
        <taxon>Pseudomonadati</taxon>
        <taxon>Bacteroidota</taxon>
        <taxon>Flavobacteriia</taxon>
        <taxon>Flavobacteriales</taxon>
        <taxon>Schleiferiaceae</taxon>
        <taxon>Schleiferia</taxon>
    </lineage>
</organism>
<keyword evidence="2" id="KW-1185">Reference proteome</keyword>
<feature type="non-terminal residue" evidence="1">
    <location>
        <position position="112"/>
    </location>
</feature>
<comment type="caution">
    <text evidence="1">The sequence shown here is derived from an EMBL/GenBank/DDBJ whole genome shotgun (WGS) entry which is preliminary data.</text>
</comment>
<protein>
    <recommendedName>
        <fullName evidence="3">YD repeat-containing protein</fullName>
    </recommendedName>
</protein>
<dbReference type="AlphaFoldDB" id="A0A368ZWC5"/>
<accession>A0A368ZWC5</accession>
<evidence type="ECO:0008006" key="3">
    <source>
        <dbReference type="Google" id="ProtNLM"/>
    </source>
</evidence>
<reference evidence="1 2" key="1">
    <citation type="submission" date="2018-07" db="EMBL/GenBank/DDBJ databases">
        <title>Genomic Encyclopedia of Type Strains, Phase IV (KMG-IV): sequencing the most valuable type-strain genomes for metagenomic binning, comparative biology and taxonomic classification.</title>
        <authorList>
            <person name="Goeker M."/>
        </authorList>
    </citation>
    <scope>NUCLEOTIDE SEQUENCE [LARGE SCALE GENOMIC DNA]</scope>
    <source>
        <strain evidence="1 2">DSM 21410</strain>
    </source>
</reference>
<gene>
    <name evidence="1" type="ORF">DES35_1211</name>
</gene>
<name>A0A368ZWC5_9FLAO</name>
<sequence>MSQYWELFGNKHSKRRPPSINQNTLYSHNAEGSVTEIARNENSDLYFWDDNQRLMAIMNSTGLHHNFYDHRGERVVKGLLTEEFVSVNGQSGSLSIKMHPITLYVNGYFVSQ</sequence>
<dbReference type="EMBL" id="QPJS01000021">
    <property type="protein sequence ID" value="RCX00416.1"/>
    <property type="molecule type" value="Genomic_DNA"/>
</dbReference>
<proteinExistence type="predicted"/>
<dbReference type="Proteomes" id="UP000253517">
    <property type="component" value="Unassembled WGS sequence"/>
</dbReference>
<evidence type="ECO:0000313" key="2">
    <source>
        <dbReference type="Proteomes" id="UP000253517"/>
    </source>
</evidence>
<evidence type="ECO:0000313" key="1">
    <source>
        <dbReference type="EMBL" id="RCX00416.1"/>
    </source>
</evidence>
<dbReference type="RefSeq" id="WP_147269363.1">
    <property type="nucleotide sequence ID" value="NZ_QPJS01000021.1"/>
</dbReference>